<dbReference type="Proteomes" id="UP000887561">
    <property type="component" value="Unplaced"/>
</dbReference>
<name>A0A915MH02_MELJA</name>
<dbReference type="WBParaSite" id="scaffold35961_cov384.g22916">
    <property type="protein sequence ID" value="scaffold35961_cov384.g22916"/>
    <property type="gene ID" value="scaffold35961_cov384.g22916"/>
</dbReference>
<evidence type="ECO:0000313" key="3">
    <source>
        <dbReference type="WBParaSite" id="scaffold35961_cov384.g22916"/>
    </source>
</evidence>
<organism evidence="2 3">
    <name type="scientific">Meloidogyne javanica</name>
    <name type="common">Root-knot nematode worm</name>
    <dbReference type="NCBI Taxonomy" id="6303"/>
    <lineage>
        <taxon>Eukaryota</taxon>
        <taxon>Metazoa</taxon>
        <taxon>Ecdysozoa</taxon>
        <taxon>Nematoda</taxon>
        <taxon>Chromadorea</taxon>
        <taxon>Rhabditida</taxon>
        <taxon>Tylenchina</taxon>
        <taxon>Tylenchomorpha</taxon>
        <taxon>Tylenchoidea</taxon>
        <taxon>Meloidogynidae</taxon>
        <taxon>Meloidogyninae</taxon>
        <taxon>Meloidogyne</taxon>
        <taxon>Meloidogyne incognita group</taxon>
    </lineage>
</organism>
<dbReference type="GO" id="GO:0007165">
    <property type="term" value="P:signal transduction"/>
    <property type="evidence" value="ECO:0007669"/>
    <property type="project" value="InterPro"/>
</dbReference>
<proteinExistence type="predicted"/>
<feature type="domain" description="Rho-GAP" evidence="1">
    <location>
        <begin position="196"/>
        <end position="238"/>
    </location>
</feature>
<reference evidence="3" key="1">
    <citation type="submission" date="2022-11" db="UniProtKB">
        <authorList>
            <consortium name="WormBaseParasite"/>
        </authorList>
    </citation>
    <scope>IDENTIFICATION</scope>
</reference>
<sequence>MLSSSSSSIGKSSSTITLSFPATSDCTTSGLMSPLSFSGDRRPNDLSSTVYDDDDDLFSSRLASTSDVGATLPLNIVNPCYQSPLFSRQERQLKFDTFGDSPTTTILNNVRRAASVQITRRFPLKETDSLVNLQSSSNSPNSSINNYDNTDTSLFSQQNSSFPTFSVSIDRNEQQLNPNKISNNSNKITEALFGGMPLNIIQSKTEDGSPLPRFVHDIMEYIEGYAHLTEWLFRKNGG</sequence>
<dbReference type="PROSITE" id="PS50238">
    <property type="entry name" value="RHOGAP"/>
    <property type="match status" value="1"/>
</dbReference>
<dbReference type="AlphaFoldDB" id="A0A915MH02"/>
<protein>
    <submittedName>
        <fullName evidence="3">Rho-GAP domain-containing protein</fullName>
    </submittedName>
</protein>
<accession>A0A915MH02</accession>
<dbReference type="InterPro" id="IPR000198">
    <property type="entry name" value="RhoGAP_dom"/>
</dbReference>
<keyword evidence="2" id="KW-1185">Reference proteome</keyword>
<evidence type="ECO:0000259" key="1">
    <source>
        <dbReference type="PROSITE" id="PS50238"/>
    </source>
</evidence>
<evidence type="ECO:0000313" key="2">
    <source>
        <dbReference type="Proteomes" id="UP000887561"/>
    </source>
</evidence>